<evidence type="ECO:0000259" key="2">
    <source>
        <dbReference type="Pfam" id="PF00496"/>
    </source>
</evidence>
<proteinExistence type="predicted"/>
<keyword evidence="4" id="KW-1185">Reference proteome</keyword>
<evidence type="ECO:0000313" key="4">
    <source>
        <dbReference type="Proteomes" id="UP000199048"/>
    </source>
</evidence>
<dbReference type="Proteomes" id="UP000199048">
    <property type="component" value="Unassembled WGS sequence"/>
</dbReference>
<dbReference type="Pfam" id="PF00496">
    <property type="entry name" value="SBP_bac_5"/>
    <property type="match status" value="1"/>
</dbReference>
<sequence length="166" mass="18558">MDAQATGDPGGGQPWGPHNTVTVVDPSPVNWLSITWNTMEEANRVDHDGIGQPSLAESWRWLDGETLELTMREAVYQDGEPFNAAMFKLGFDKVQEWTNPHPPGAFLNFARDVTCEAVDDRTVRMRFPGGDSAALMKLRGMHLPSTRFWNEWGFVDPKTGSAEGHW</sequence>
<dbReference type="Gene3D" id="3.90.76.10">
    <property type="entry name" value="Dipeptide-binding Protein, Domain 1"/>
    <property type="match status" value="1"/>
</dbReference>
<dbReference type="EMBL" id="FOTK01000042">
    <property type="protein sequence ID" value="SFM64153.1"/>
    <property type="molecule type" value="Genomic_DNA"/>
</dbReference>
<dbReference type="STRING" id="582667.SAMN05192568_104241"/>
<dbReference type="AlphaFoldDB" id="A0A1I4SIP4"/>
<dbReference type="InterPro" id="IPR000914">
    <property type="entry name" value="SBP_5_dom"/>
</dbReference>
<feature type="region of interest" description="Disordered" evidence="1">
    <location>
        <begin position="1"/>
        <end position="21"/>
    </location>
</feature>
<organism evidence="3 4">
    <name type="scientific">Methylobacterium pseudosasicola</name>
    <dbReference type="NCBI Taxonomy" id="582667"/>
    <lineage>
        <taxon>Bacteria</taxon>
        <taxon>Pseudomonadati</taxon>
        <taxon>Pseudomonadota</taxon>
        <taxon>Alphaproteobacteria</taxon>
        <taxon>Hyphomicrobiales</taxon>
        <taxon>Methylobacteriaceae</taxon>
        <taxon>Methylobacterium</taxon>
    </lineage>
</organism>
<accession>A0A1I4SIP4</accession>
<evidence type="ECO:0000256" key="1">
    <source>
        <dbReference type="SAM" id="MobiDB-lite"/>
    </source>
</evidence>
<feature type="domain" description="Solute-binding protein family 5" evidence="2">
    <location>
        <begin position="52"/>
        <end position="142"/>
    </location>
</feature>
<name>A0A1I4SIP4_9HYPH</name>
<dbReference type="OrthoDB" id="9803988at2"/>
<reference evidence="4" key="1">
    <citation type="submission" date="2016-10" db="EMBL/GenBank/DDBJ databases">
        <authorList>
            <person name="Varghese N."/>
            <person name="Submissions S."/>
        </authorList>
    </citation>
    <scope>NUCLEOTIDE SEQUENCE [LARGE SCALE GENOMIC DNA]</scope>
    <source>
        <strain evidence="4">BL36</strain>
    </source>
</reference>
<protein>
    <submittedName>
        <fullName evidence="3">Extracellular solute-binding protein, family 5 Middle</fullName>
    </submittedName>
</protein>
<gene>
    <name evidence="3" type="ORF">SAMN05192568_104241</name>
</gene>
<dbReference type="SUPFAM" id="SSF53850">
    <property type="entry name" value="Periplasmic binding protein-like II"/>
    <property type="match status" value="1"/>
</dbReference>
<evidence type="ECO:0000313" key="3">
    <source>
        <dbReference type="EMBL" id="SFM64153.1"/>
    </source>
</evidence>